<evidence type="ECO:0000313" key="1">
    <source>
        <dbReference type="EMBL" id="OGK45500.1"/>
    </source>
</evidence>
<reference evidence="1 2" key="1">
    <citation type="journal article" date="2016" name="Nat. Commun.">
        <title>Thousands of microbial genomes shed light on interconnected biogeochemical processes in an aquifer system.</title>
        <authorList>
            <person name="Anantharaman K."/>
            <person name="Brown C.T."/>
            <person name="Hug L.A."/>
            <person name="Sharon I."/>
            <person name="Castelle C.J."/>
            <person name="Probst A.J."/>
            <person name="Thomas B.C."/>
            <person name="Singh A."/>
            <person name="Wilkins M.J."/>
            <person name="Karaoz U."/>
            <person name="Brodie E.L."/>
            <person name="Williams K.H."/>
            <person name="Hubbard S.S."/>
            <person name="Banfield J.F."/>
        </authorList>
    </citation>
    <scope>NUCLEOTIDE SEQUENCE [LARGE SCALE GENOMIC DNA]</scope>
</reference>
<evidence type="ECO:0000313" key="2">
    <source>
        <dbReference type="Proteomes" id="UP000178040"/>
    </source>
</evidence>
<organism evidence="1 2">
    <name type="scientific">Candidatus Roizmanbacteria bacterium RIFCSPLOWO2_01_FULL_37_16</name>
    <dbReference type="NCBI Taxonomy" id="1802058"/>
    <lineage>
        <taxon>Bacteria</taxon>
        <taxon>Candidatus Roizmaniibacteriota</taxon>
    </lineage>
</organism>
<dbReference type="Proteomes" id="UP000178040">
    <property type="component" value="Unassembled WGS sequence"/>
</dbReference>
<name>A0A1F7IQ55_9BACT</name>
<sequence length="60" mass="7078">MKRINKKNSNKNEILVCGHSHWAEIDLKSQFINTGFIENGVAKYLLIDDEKIIPKEEWYD</sequence>
<proteinExistence type="predicted"/>
<dbReference type="AlphaFoldDB" id="A0A1F7IQ55"/>
<dbReference type="EMBL" id="MGAI01000006">
    <property type="protein sequence ID" value="OGK45500.1"/>
    <property type="molecule type" value="Genomic_DNA"/>
</dbReference>
<accession>A0A1F7IQ55</accession>
<protein>
    <recommendedName>
        <fullName evidence="3">Calcineurin-like phosphoesterase domain-containing protein</fullName>
    </recommendedName>
</protein>
<gene>
    <name evidence="1" type="ORF">A3B40_00595</name>
</gene>
<comment type="caution">
    <text evidence="1">The sequence shown here is derived from an EMBL/GenBank/DDBJ whole genome shotgun (WGS) entry which is preliminary data.</text>
</comment>
<evidence type="ECO:0008006" key="3">
    <source>
        <dbReference type="Google" id="ProtNLM"/>
    </source>
</evidence>